<dbReference type="PRINTS" id="PR00469">
    <property type="entry name" value="PNDRDTASEII"/>
</dbReference>
<protein>
    <submittedName>
        <fullName evidence="4">NAD(P)/FAD-dependent oxidoreductase</fullName>
    </submittedName>
</protein>
<dbReference type="SUPFAM" id="SSF51905">
    <property type="entry name" value="FAD/NAD(P)-binding domain"/>
    <property type="match status" value="1"/>
</dbReference>
<accession>A0A501QG24</accession>
<sequence>MNNIERFDAIIVGGSYSGLAAAMAMGRALMQVLVIDSEKPCNAQTPHSHNFLTQDGNTPAGIASIAKEQLRQYPNVKFIKGLATSGRKTEDGFEIRLETDKIVKGNIVIFATGIRDIMPNIDGFSECWGISAIHCPYCHGYEVRNTATGILANGEQGYEFTKLISNWTKDLTLFTNGIASLTYDQLALLEKNKISVVEKEIKALEHTNGQISEVLFTDGTHRSLNALYAPRPFKQHCTIPESLSCEITSEGYIKTDGFQQTSVSGIYACGDNTTRTRTVANAVAMGTAAGMAASKKLILEQFNK</sequence>
<evidence type="ECO:0000313" key="5">
    <source>
        <dbReference type="Proteomes" id="UP000319175"/>
    </source>
</evidence>
<dbReference type="InterPro" id="IPR023753">
    <property type="entry name" value="FAD/NAD-binding_dom"/>
</dbReference>
<evidence type="ECO:0000256" key="2">
    <source>
        <dbReference type="ARBA" id="ARBA00023002"/>
    </source>
</evidence>
<evidence type="ECO:0000313" key="4">
    <source>
        <dbReference type="EMBL" id="TPD71111.1"/>
    </source>
</evidence>
<dbReference type="Gene3D" id="3.50.50.60">
    <property type="entry name" value="FAD/NAD(P)-binding domain"/>
    <property type="match status" value="2"/>
</dbReference>
<dbReference type="Pfam" id="PF07992">
    <property type="entry name" value="Pyr_redox_2"/>
    <property type="match status" value="1"/>
</dbReference>
<gene>
    <name evidence="4" type="ORF">FJA49_04215</name>
</gene>
<organism evidence="4 5">
    <name type="scientific">Flavobacterium microcysteis</name>
    <dbReference type="NCBI Taxonomy" id="2596891"/>
    <lineage>
        <taxon>Bacteria</taxon>
        <taxon>Pseudomonadati</taxon>
        <taxon>Bacteroidota</taxon>
        <taxon>Flavobacteriia</taxon>
        <taxon>Flavobacteriales</taxon>
        <taxon>Flavobacteriaceae</taxon>
        <taxon>Flavobacterium</taxon>
    </lineage>
</organism>
<keyword evidence="2" id="KW-0560">Oxidoreductase</keyword>
<evidence type="ECO:0000259" key="3">
    <source>
        <dbReference type="Pfam" id="PF07992"/>
    </source>
</evidence>
<dbReference type="Proteomes" id="UP000319175">
    <property type="component" value="Unassembled WGS sequence"/>
</dbReference>
<dbReference type="PRINTS" id="PR00368">
    <property type="entry name" value="FADPNR"/>
</dbReference>
<dbReference type="EMBL" id="VFJE01000051">
    <property type="protein sequence ID" value="TPD71111.1"/>
    <property type="molecule type" value="Genomic_DNA"/>
</dbReference>
<dbReference type="InterPro" id="IPR050097">
    <property type="entry name" value="Ferredoxin-NADP_redctase_2"/>
</dbReference>
<evidence type="ECO:0000256" key="1">
    <source>
        <dbReference type="ARBA" id="ARBA00022630"/>
    </source>
</evidence>
<name>A0A501QG24_9FLAO</name>
<keyword evidence="5" id="KW-1185">Reference proteome</keyword>
<proteinExistence type="predicted"/>
<comment type="caution">
    <text evidence="4">The sequence shown here is derived from an EMBL/GenBank/DDBJ whole genome shotgun (WGS) entry which is preliminary data.</text>
</comment>
<dbReference type="RefSeq" id="WP_139999187.1">
    <property type="nucleotide sequence ID" value="NZ_VFJE01000051.1"/>
</dbReference>
<dbReference type="OrthoDB" id="9806179at2"/>
<keyword evidence="1" id="KW-0285">Flavoprotein</keyword>
<reference evidence="4 5" key="1">
    <citation type="submission" date="2019-06" db="EMBL/GenBank/DDBJ databases">
        <title>Flavobacterium sp. MaA-Y11 from geoumgang.</title>
        <authorList>
            <person name="Jeong S."/>
        </authorList>
    </citation>
    <scope>NUCLEOTIDE SEQUENCE [LARGE SCALE GENOMIC DNA]</scope>
    <source>
        <strain evidence="4 5">MaA-Y11</strain>
    </source>
</reference>
<dbReference type="GO" id="GO:0016491">
    <property type="term" value="F:oxidoreductase activity"/>
    <property type="evidence" value="ECO:0007669"/>
    <property type="project" value="UniProtKB-KW"/>
</dbReference>
<feature type="domain" description="FAD/NAD(P)-binding" evidence="3">
    <location>
        <begin position="8"/>
        <end position="286"/>
    </location>
</feature>
<dbReference type="AlphaFoldDB" id="A0A501QG24"/>
<dbReference type="PANTHER" id="PTHR48105">
    <property type="entry name" value="THIOREDOXIN REDUCTASE 1-RELATED-RELATED"/>
    <property type="match status" value="1"/>
</dbReference>
<dbReference type="InterPro" id="IPR036188">
    <property type="entry name" value="FAD/NAD-bd_sf"/>
</dbReference>
<reference evidence="4 5" key="2">
    <citation type="submission" date="2019-06" db="EMBL/GenBank/DDBJ databases">
        <authorList>
            <person name="Seo Y."/>
        </authorList>
    </citation>
    <scope>NUCLEOTIDE SEQUENCE [LARGE SCALE GENOMIC DNA]</scope>
    <source>
        <strain evidence="4 5">MaA-Y11</strain>
    </source>
</reference>